<feature type="domain" description="PAC" evidence="2">
    <location>
        <begin position="214"/>
        <end position="266"/>
    </location>
</feature>
<feature type="domain" description="EAL" evidence="3">
    <location>
        <begin position="572"/>
        <end position="822"/>
    </location>
</feature>
<dbReference type="InterPro" id="IPR035965">
    <property type="entry name" value="PAS-like_dom_sf"/>
</dbReference>
<dbReference type="InterPro" id="IPR029787">
    <property type="entry name" value="Nucleotide_cyclase"/>
</dbReference>
<dbReference type="CDD" id="cd00130">
    <property type="entry name" value="PAS"/>
    <property type="match status" value="3"/>
</dbReference>
<dbReference type="EMBL" id="NWTC01000035">
    <property type="protein sequence ID" value="PDT44328.1"/>
    <property type="molecule type" value="Genomic_DNA"/>
</dbReference>
<feature type="domain" description="PAS" evidence="1">
    <location>
        <begin position="143"/>
        <end position="212"/>
    </location>
</feature>
<evidence type="ECO:0000259" key="4">
    <source>
        <dbReference type="PROSITE" id="PS50887"/>
    </source>
</evidence>
<gene>
    <name evidence="5" type="ORF">CO661_29910</name>
</gene>
<dbReference type="Pfam" id="PF00990">
    <property type="entry name" value="GGDEF"/>
    <property type="match status" value="1"/>
</dbReference>
<dbReference type="InterPro" id="IPR000700">
    <property type="entry name" value="PAS-assoc_C"/>
</dbReference>
<dbReference type="PANTHER" id="PTHR44757">
    <property type="entry name" value="DIGUANYLATE CYCLASE DGCP"/>
    <property type="match status" value="1"/>
</dbReference>
<dbReference type="InterPro" id="IPR013656">
    <property type="entry name" value="PAS_4"/>
</dbReference>
<dbReference type="NCBIfam" id="TIGR00229">
    <property type="entry name" value="sensory_box"/>
    <property type="match status" value="3"/>
</dbReference>
<name>A0A2A6LPP9_RHIFR</name>
<dbReference type="SUPFAM" id="SSF55785">
    <property type="entry name" value="PYP-like sensor domain (PAS domain)"/>
    <property type="match status" value="3"/>
</dbReference>
<dbReference type="InterPro" id="IPR013655">
    <property type="entry name" value="PAS_fold_3"/>
</dbReference>
<sequence length="826" mass="92385">MEKTQLKSPEQMKLFDHDFETILDAIPQPIIIKDELSRFRFLNAAACALVGKTRGDLVGRTDCDILPGVEANRIREMDKEVLRTGTALSVEEDITLSDGTVRHLVTQQRRAELASGGSKQRLVVATIQDVTACRKAETELRNSEEHYRSLVELHPQVPWTASPSGDVLEVGPRWKDITGFEAADALKRAKAIHPDDLDGVQRLWLRSLLTGEPLDVEFRLATAEGCYHWFRNRAAARRAQDGTVLRWYGMVENIDDRRKAWEALQESESRFRAIADDAPVMIWVTDASGAATYHSRLWLETTGQTAERAKGFGWANAVHREDRQKVECGFDDALRRQEPVRVEYRLRRADGSLAWVIDIGQPRFASHGGFLGYVGIALDITERRKAEQERLLAQKQIYHMARHDSLTGLPNRQFFREEFKRISDKLAPGTKIAILCLVLDNLKAINDAYGRTTGDLLLRGVVERLRECVKQSDMLCRFGGDEFVVFRAGITNSNEARNLAQQIISVLEAPYELTGTQVDLGVIVGGVADRLAGQSLDELVQAADIALEQAKAGGRGTYVEYEPGMDADLQTKQQMKVSLRRALEKGELEVHYQPLVHLPTGRITTCEALVRWTHPEIGPVSPAEFIPIAEETGLIVPLGDWVLRQACKEATRWQPHVGVAVNLSPLQFRNRRLSSDVRDILGETGLDPSRLQLEVTESVLLDESDNNLRLLQELRQLGVKLAMDDFGTGYSSLSYLRSFRFDKIKVDRSFISDLPMSTESLAIIRAVAGIGRTLGITTAVEGVETESQLDAIKAEGFDEAQGYLFARPLPAEQIPELIQTIHMQPA</sequence>
<dbReference type="PANTHER" id="PTHR44757:SF2">
    <property type="entry name" value="BIOFILM ARCHITECTURE MAINTENANCE PROTEIN MBAA"/>
    <property type="match status" value="1"/>
</dbReference>
<dbReference type="SMART" id="SM00091">
    <property type="entry name" value="PAS"/>
    <property type="match status" value="3"/>
</dbReference>
<dbReference type="PROSITE" id="PS50883">
    <property type="entry name" value="EAL"/>
    <property type="match status" value="1"/>
</dbReference>
<dbReference type="Pfam" id="PF08448">
    <property type="entry name" value="PAS_4"/>
    <property type="match status" value="1"/>
</dbReference>
<organism evidence="5 6">
    <name type="scientific">Rhizobium fredii</name>
    <name type="common">Sinorhizobium fredii</name>
    <dbReference type="NCBI Taxonomy" id="380"/>
    <lineage>
        <taxon>Bacteria</taxon>
        <taxon>Pseudomonadati</taxon>
        <taxon>Pseudomonadota</taxon>
        <taxon>Alphaproteobacteria</taxon>
        <taxon>Hyphomicrobiales</taxon>
        <taxon>Rhizobiaceae</taxon>
        <taxon>Sinorhizobium/Ensifer group</taxon>
        <taxon>Sinorhizobium</taxon>
    </lineage>
</organism>
<feature type="domain" description="PAS" evidence="1">
    <location>
        <begin position="267"/>
        <end position="337"/>
    </location>
</feature>
<dbReference type="NCBIfam" id="TIGR00254">
    <property type="entry name" value="GGDEF"/>
    <property type="match status" value="1"/>
</dbReference>
<reference evidence="5 6" key="1">
    <citation type="submission" date="2017-09" db="EMBL/GenBank/DDBJ databases">
        <title>Comparative genomics of rhizobia isolated from Phaseolus vulgaris in China.</title>
        <authorList>
            <person name="Tong W."/>
        </authorList>
    </citation>
    <scope>NUCLEOTIDE SEQUENCE [LARGE SCALE GENOMIC DNA]</scope>
    <source>
        <strain evidence="5 6">PCH1</strain>
    </source>
</reference>
<evidence type="ECO:0000313" key="6">
    <source>
        <dbReference type="Proteomes" id="UP000220353"/>
    </source>
</evidence>
<dbReference type="PROSITE" id="PS50112">
    <property type="entry name" value="PAS"/>
    <property type="match status" value="3"/>
</dbReference>
<dbReference type="Proteomes" id="UP000220353">
    <property type="component" value="Unassembled WGS sequence"/>
</dbReference>
<dbReference type="InterPro" id="IPR000014">
    <property type="entry name" value="PAS"/>
</dbReference>
<feature type="domain" description="PAC" evidence="2">
    <location>
        <begin position="340"/>
        <end position="392"/>
    </location>
</feature>
<comment type="caution">
    <text evidence="5">The sequence shown here is derived from an EMBL/GenBank/DDBJ whole genome shotgun (WGS) entry which is preliminary data.</text>
</comment>
<dbReference type="Gene3D" id="3.30.450.20">
    <property type="entry name" value="PAS domain"/>
    <property type="match status" value="3"/>
</dbReference>
<dbReference type="FunFam" id="3.30.450.20:FF:000099">
    <property type="entry name" value="Sensory box sensor histidine kinase"/>
    <property type="match status" value="1"/>
</dbReference>
<dbReference type="AlphaFoldDB" id="A0A2A6LPP9"/>
<dbReference type="Pfam" id="PF00563">
    <property type="entry name" value="EAL"/>
    <property type="match status" value="1"/>
</dbReference>
<dbReference type="SUPFAM" id="SSF55073">
    <property type="entry name" value="Nucleotide cyclase"/>
    <property type="match status" value="1"/>
</dbReference>
<dbReference type="InterPro" id="IPR001633">
    <property type="entry name" value="EAL_dom"/>
</dbReference>
<dbReference type="InterPro" id="IPR035919">
    <property type="entry name" value="EAL_sf"/>
</dbReference>
<evidence type="ECO:0000313" key="5">
    <source>
        <dbReference type="EMBL" id="PDT44328.1"/>
    </source>
</evidence>
<dbReference type="InterPro" id="IPR000160">
    <property type="entry name" value="GGDEF_dom"/>
</dbReference>
<protein>
    <submittedName>
        <fullName evidence="5">PAS domain S-box protein</fullName>
    </submittedName>
</protein>
<accession>A0A2A6LPP9</accession>
<proteinExistence type="predicted"/>
<dbReference type="SMART" id="SM00267">
    <property type="entry name" value="GGDEF"/>
    <property type="match status" value="1"/>
</dbReference>
<dbReference type="PROSITE" id="PS50887">
    <property type="entry name" value="GGDEF"/>
    <property type="match status" value="1"/>
</dbReference>
<feature type="domain" description="PAS" evidence="1">
    <location>
        <begin position="15"/>
        <end position="85"/>
    </location>
</feature>
<dbReference type="Gene3D" id="3.20.20.450">
    <property type="entry name" value="EAL domain"/>
    <property type="match status" value="1"/>
</dbReference>
<dbReference type="Pfam" id="PF08447">
    <property type="entry name" value="PAS_3"/>
    <property type="match status" value="2"/>
</dbReference>
<dbReference type="InterPro" id="IPR052155">
    <property type="entry name" value="Biofilm_reg_signaling"/>
</dbReference>
<dbReference type="CDD" id="cd01949">
    <property type="entry name" value="GGDEF"/>
    <property type="match status" value="1"/>
</dbReference>
<dbReference type="InterPro" id="IPR001610">
    <property type="entry name" value="PAC"/>
</dbReference>
<dbReference type="InterPro" id="IPR043128">
    <property type="entry name" value="Rev_trsase/Diguanyl_cyclase"/>
</dbReference>
<dbReference type="Gene3D" id="3.30.70.270">
    <property type="match status" value="1"/>
</dbReference>
<feature type="domain" description="GGDEF" evidence="4">
    <location>
        <begin position="430"/>
        <end position="563"/>
    </location>
</feature>
<evidence type="ECO:0000259" key="2">
    <source>
        <dbReference type="PROSITE" id="PS50113"/>
    </source>
</evidence>
<dbReference type="SMART" id="SM00086">
    <property type="entry name" value="PAC"/>
    <property type="match status" value="2"/>
</dbReference>
<evidence type="ECO:0000259" key="3">
    <source>
        <dbReference type="PROSITE" id="PS50883"/>
    </source>
</evidence>
<dbReference type="CDD" id="cd01948">
    <property type="entry name" value="EAL"/>
    <property type="match status" value="1"/>
</dbReference>
<dbReference type="SUPFAM" id="SSF141868">
    <property type="entry name" value="EAL domain-like"/>
    <property type="match status" value="1"/>
</dbReference>
<dbReference type="SMART" id="SM00052">
    <property type="entry name" value="EAL"/>
    <property type="match status" value="1"/>
</dbReference>
<dbReference type="PROSITE" id="PS50113">
    <property type="entry name" value="PAC"/>
    <property type="match status" value="2"/>
</dbReference>
<evidence type="ECO:0000259" key="1">
    <source>
        <dbReference type="PROSITE" id="PS50112"/>
    </source>
</evidence>